<keyword evidence="1" id="KW-0808">Transferase</keyword>
<dbReference type="PANTHER" id="PTHR12283:SF6">
    <property type="entry name" value="GLUTAMINYL-PEPTIDE CYCLOTRANSFERASE-RELATED"/>
    <property type="match status" value="1"/>
</dbReference>
<evidence type="ECO:0000313" key="7">
    <source>
        <dbReference type="Proteomes" id="UP000027586"/>
    </source>
</evidence>
<keyword evidence="4" id="KW-0472">Membrane</keyword>
<keyword evidence="4" id="KW-0812">Transmembrane</keyword>
<comment type="similarity">
    <text evidence="3">Belongs to the peptidase M28 family.</text>
</comment>
<dbReference type="GO" id="GO:0006508">
    <property type="term" value="P:proteolysis"/>
    <property type="evidence" value="ECO:0007669"/>
    <property type="project" value="UniProtKB-KW"/>
</dbReference>
<keyword evidence="3" id="KW-0378">Hydrolase</keyword>
<dbReference type="InterPro" id="IPR037457">
    <property type="entry name" value="M28_QC"/>
</dbReference>
<dbReference type="EC" id="3.4.-.-" evidence="3"/>
<gene>
    <name evidence="6" type="ORF">LCOR_07685.1</name>
</gene>
<dbReference type="GO" id="GO:0008270">
    <property type="term" value="F:zinc ion binding"/>
    <property type="evidence" value="ECO:0007669"/>
    <property type="project" value="TreeGrafter"/>
</dbReference>
<dbReference type="OrthoDB" id="3907302at2759"/>
<evidence type="ECO:0000256" key="3">
    <source>
        <dbReference type="RuleBase" id="RU361240"/>
    </source>
</evidence>
<evidence type="ECO:0000259" key="5">
    <source>
        <dbReference type="Pfam" id="PF04389"/>
    </source>
</evidence>
<dbReference type="STRING" id="1263082.A0A068S317"/>
<dbReference type="SUPFAM" id="SSF53187">
    <property type="entry name" value="Zn-dependent exopeptidases"/>
    <property type="match status" value="1"/>
</dbReference>
<keyword evidence="3" id="KW-0479">Metal-binding</keyword>
<dbReference type="InterPro" id="IPR007484">
    <property type="entry name" value="Peptidase_M28"/>
</dbReference>
<keyword evidence="3" id="KW-0862">Zinc</keyword>
<feature type="domain" description="Peptidase M28" evidence="5">
    <location>
        <begin position="123"/>
        <end position="330"/>
    </location>
</feature>
<keyword evidence="3" id="KW-0645">Protease</keyword>
<dbReference type="Proteomes" id="UP000027586">
    <property type="component" value="Unassembled WGS sequence"/>
</dbReference>
<accession>A0A068S317</accession>
<evidence type="ECO:0000256" key="2">
    <source>
        <dbReference type="ARBA" id="ARBA00023315"/>
    </source>
</evidence>
<evidence type="ECO:0000256" key="4">
    <source>
        <dbReference type="SAM" id="Phobius"/>
    </source>
</evidence>
<dbReference type="InterPro" id="IPR040234">
    <property type="entry name" value="QC/QCL"/>
</dbReference>
<sequence length="346" mass="39066">MHVPSMIASNHIFFHLCLNGYECQGKYIYTFIMLASWLLLLAAAVSWTYAYKPLSTQSLSGIADSKHRALELADPLMIPRVSGTPGNQQVRDTIVQHFRNLGWHVALDEFIAATPIGDTTFANIIATQNPEAQRRLVLAAHYDSKATPEGFIGATDSAVPCGMLMDIAESLPFKTTKLDNTTLQLVFFDGEEAFVKWNEYDSIYGAKHLGQVWAESGDLERMDVMVLLDLMGAPNPTFPNYYPSTDWLFRNLVDIEKRLYKVNNMFDLSSPLTYRGYLMQDDHLPFLHRGADILHLIPYPFPEVWHTMDDNAGAIDPNTVERLTVVMKAFVAEYLEITLPTLHTEL</sequence>
<comment type="caution">
    <text evidence="6">The sequence shown here is derived from an EMBL/GenBank/DDBJ whole genome shotgun (WGS) entry which is preliminary data.</text>
</comment>
<keyword evidence="7" id="KW-1185">Reference proteome</keyword>
<dbReference type="CDD" id="cd03880">
    <property type="entry name" value="M28_QC_like"/>
    <property type="match status" value="1"/>
</dbReference>
<protein>
    <recommendedName>
        <fullName evidence="3">Peptide hydrolase</fullName>
        <ecNumber evidence="3">3.4.-.-</ecNumber>
    </recommendedName>
</protein>
<dbReference type="EMBL" id="CBTN010000039">
    <property type="protein sequence ID" value="CDH56664.1"/>
    <property type="molecule type" value="Genomic_DNA"/>
</dbReference>
<dbReference type="Pfam" id="PF04389">
    <property type="entry name" value="Peptidase_M28"/>
    <property type="match status" value="1"/>
</dbReference>
<feature type="transmembrane region" description="Helical" evidence="4">
    <location>
        <begin position="28"/>
        <end position="50"/>
    </location>
</feature>
<proteinExistence type="inferred from homology"/>
<keyword evidence="2" id="KW-0012">Acyltransferase</keyword>
<evidence type="ECO:0000313" key="6">
    <source>
        <dbReference type="EMBL" id="CDH56664.1"/>
    </source>
</evidence>
<dbReference type="AlphaFoldDB" id="A0A068S317"/>
<organism evidence="6 7">
    <name type="scientific">Lichtheimia corymbifera JMRC:FSU:9682</name>
    <dbReference type="NCBI Taxonomy" id="1263082"/>
    <lineage>
        <taxon>Eukaryota</taxon>
        <taxon>Fungi</taxon>
        <taxon>Fungi incertae sedis</taxon>
        <taxon>Mucoromycota</taxon>
        <taxon>Mucoromycotina</taxon>
        <taxon>Mucoromycetes</taxon>
        <taxon>Mucorales</taxon>
        <taxon>Lichtheimiaceae</taxon>
        <taxon>Lichtheimia</taxon>
    </lineage>
</organism>
<dbReference type="Gene3D" id="3.40.630.10">
    <property type="entry name" value="Zn peptidases"/>
    <property type="match status" value="1"/>
</dbReference>
<reference evidence="6" key="1">
    <citation type="submission" date="2013-08" db="EMBL/GenBank/DDBJ databases">
        <title>Gene expansion shapes genome architecture in the human pathogen Lichtheimia corymbifera: an evolutionary genomics analysis in the ancient terrestrial Mucorales (Mucoromycotina).</title>
        <authorList>
            <person name="Schwartze V.U."/>
            <person name="Winter S."/>
            <person name="Shelest E."/>
            <person name="Marcet-Houben M."/>
            <person name="Horn F."/>
            <person name="Wehner S."/>
            <person name="Hoffmann K."/>
            <person name="Riege K."/>
            <person name="Sammeth M."/>
            <person name="Nowrousian M."/>
            <person name="Valiante V."/>
            <person name="Linde J."/>
            <person name="Jacobsen I.D."/>
            <person name="Marz M."/>
            <person name="Brakhage A.A."/>
            <person name="Gabaldon T."/>
            <person name="Bocker S."/>
            <person name="Voigt K."/>
        </authorList>
    </citation>
    <scope>NUCLEOTIDE SEQUENCE [LARGE SCALE GENOMIC DNA]</scope>
    <source>
        <strain evidence="6">FSU 9682</strain>
    </source>
</reference>
<name>A0A068S317_9FUNG</name>
<dbReference type="PANTHER" id="PTHR12283">
    <property type="entry name" value="GLUTAMINYL-PEPTIDE CYCLOTRANSFERASE"/>
    <property type="match status" value="1"/>
</dbReference>
<evidence type="ECO:0000256" key="1">
    <source>
        <dbReference type="ARBA" id="ARBA00022679"/>
    </source>
</evidence>
<dbReference type="GO" id="GO:0016603">
    <property type="term" value="F:glutaminyl-peptide cyclotransferase activity"/>
    <property type="evidence" value="ECO:0007669"/>
    <property type="project" value="InterPro"/>
</dbReference>
<keyword evidence="4" id="KW-1133">Transmembrane helix</keyword>
<dbReference type="GO" id="GO:0008233">
    <property type="term" value="F:peptidase activity"/>
    <property type="evidence" value="ECO:0007669"/>
    <property type="project" value="UniProtKB-KW"/>
</dbReference>
<dbReference type="VEuPathDB" id="FungiDB:LCOR_07685.1"/>